<comment type="function">
    <text evidence="5">Forms part of the polypeptide exit tunnel.</text>
</comment>
<dbReference type="PANTHER" id="PTHR10746:SF6">
    <property type="entry name" value="LARGE RIBOSOMAL SUBUNIT PROTEIN UL4M"/>
    <property type="match status" value="1"/>
</dbReference>
<dbReference type="Proteomes" id="UP000050280">
    <property type="component" value="Unassembled WGS sequence"/>
</dbReference>
<evidence type="ECO:0000256" key="5">
    <source>
        <dbReference type="HAMAP-Rule" id="MF_01328"/>
    </source>
</evidence>
<keyword evidence="5" id="KW-0694">RNA-binding</keyword>
<dbReference type="GO" id="GO:0003735">
    <property type="term" value="F:structural constituent of ribosome"/>
    <property type="evidence" value="ECO:0007669"/>
    <property type="project" value="InterPro"/>
</dbReference>
<keyword evidence="2 5" id="KW-0689">Ribosomal protein</keyword>
<dbReference type="NCBIfam" id="TIGR03953">
    <property type="entry name" value="rplD_bact"/>
    <property type="match status" value="1"/>
</dbReference>
<dbReference type="STRING" id="1300341.I595_2685"/>
<dbReference type="Gene3D" id="3.40.1370.10">
    <property type="match status" value="1"/>
</dbReference>
<keyword evidence="5" id="KW-0699">rRNA-binding</keyword>
<dbReference type="PATRIC" id="fig|1300341.3.peg.2844"/>
<keyword evidence="3 5" id="KW-0687">Ribonucleoprotein</keyword>
<dbReference type="AlphaFoldDB" id="A0A0P7B0J0"/>
<dbReference type="SUPFAM" id="SSF52166">
    <property type="entry name" value="Ribosomal protein L4"/>
    <property type="match status" value="1"/>
</dbReference>
<organism evidence="6 7">
    <name type="scientific">Croceitalea dokdonensis DOKDO 023</name>
    <dbReference type="NCBI Taxonomy" id="1300341"/>
    <lineage>
        <taxon>Bacteria</taxon>
        <taxon>Pseudomonadati</taxon>
        <taxon>Bacteroidota</taxon>
        <taxon>Flavobacteriia</taxon>
        <taxon>Flavobacteriales</taxon>
        <taxon>Flavobacteriaceae</taxon>
        <taxon>Croceitalea</taxon>
    </lineage>
</organism>
<reference evidence="6 7" key="1">
    <citation type="submission" date="2015-09" db="EMBL/GenBank/DDBJ databases">
        <title>Genome sequence of the marine flavobacterium Croceitalea dokdonensis DOKDO 023 that contains proton- and sodium-pumping rhodopsins.</title>
        <authorList>
            <person name="Kwon S.-K."/>
            <person name="Lee H.K."/>
            <person name="Kwak M.-J."/>
            <person name="Kim J.F."/>
        </authorList>
    </citation>
    <scope>NUCLEOTIDE SEQUENCE [LARGE SCALE GENOMIC DNA]</scope>
    <source>
        <strain evidence="6 7">DOKDO 023</strain>
    </source>
</reference>
<dbReference type="Pfam" id="PF00573">
    <property type="entry name" value="Ribosomal_L4"/>
    <property type="match status" value="1"/>
</dbReference>
<dbReference type="GO" id="GO:0005840">
    <property type="term" value="C:ribosome"/>
    <property type="evidence" value="ECO:0007669"/>
    <property type="project" value="UniProtKB-KW"/>
</dbReference>
<evidence type="ECO:0000256" key="1">
    <source>
        <dbReference type="ARBA" id="ARBA00010528"/>
    </source>
</evidence>
<evidence type="ECO:0000256" key="2">
    <source>
        <dbReference type="ARBA" id="ARBA00022980"/>
    </source>
</evidence>
<comment type="function">
    <text evidence="5">One of the primary rRNA binding proteins, this protein initially binds near the 5'-end of the 23S rRNA. It is important during the early stages of 50S assembly. It makes multiple contacts with different domains of the 23S rRNA in the assembled 50S subunit and ribosome.</text>
</comment>
<protein>
    <recommendedName>
        <fullName evidence="4 5">Large ribosomal subunit protein uL4</fullName>
    </recommendedName>
</protein>
<dbReference type="HAMAP" id="MF_01328_B">
    <property type="entry name" value="Ribosomal_uL4_B"/>
    <property type="match status" value="1"/>
</dbReference>
<evidence type="ECO:0000313" key="7">
    <source>
        <dbReference type="Proteomes" id="UP000050280"/>
    </source>
</evidence>
<evidence type="ECO:0000313" key="6">
    <source>
        <dbReference type="EMBL" id="KPM31418.1"/>
    </source>
</evidence>
<evidence type="ECO:0000256" key="3">
    <source>
        <dbReference type="ARBA" id="ARBA00023274"/>
    </source>
</evidence>
<dbReference type="InterPro" id="IPR023574">
    <property type="entry name" value="Ribosomal_uL4_dom_sf"/>
</dbReference>
<dbReference type="EMBL" id="LDJX01000005">
    <property type="protein sequence ID" value="KPM31418.1"/>
    <property type="molecule type" value="Genomic_DNA"/>
</dbReference>
<sequence>MKVAILDIKGKDTGRKVELSEEVFGIEPNEHAIYLDVKQYLAHQRQGTHKAKERAEIAGSTRKIKKQKGTGTARAGSIKSPVFRGGGRIFGPRPKDYSQKLNKNVKRLARKSALSSKAKDKALIVVEDFNFDIPKTKSFVEVLSALGVGNKKSLVVLGDTNNSVYLSSRNFKGAEVVKSSELSTYEILNANSVVVLESAVAGIESNLSK</sequence>
<comment type="subunit">
    <text evidence="5">Part of the 50S ribosomal subunit.</text>
</comment>
<proteinExistence type="inferred from homology"/>
<name>A0A0P7B0J0_9FLAO</name>
<accession>A0A0P7B0J0</accession>
<dbReference type="GO" id="GO:0019843">
    <property type="term" value="F:rRNA binding"/>
    <property type="evidence" value="ECO:0007669"/>
    <property type="project" value="UniProtKB-UniRule"/>
</dbReference>
<comment type="caution">
    <text evidence="6">The sequence shown here is derived from an EMBL/GenBank/DDBJ whole genome shotgun (WGS) entry which is preliminary data.</text>
</comment>
<keyword evidence="7" id="KW-1185">Reference proteome</keyword>
<dbReference type="GO" id="GO:1990904">
    <property type="term" value="C:ribonucleoprotein complex"/>
    <property type="evidence" value="ECO:0007669"/>
    <property type="project" value="UniProtKB-KW"/>
</dbReference>
<dbReference type="RefSeq" id="WP_054559713.1">
    <property type="nucleotide sequence ID" value="NZ_LDJX01000005.1"/>
</dbReference>
<dbReference type="InterPro" id="IPR013005">
    <property type="entry name" value="Ribosomal_uL4-like"/>
</dbReference>
<dbReference type="GO" id="GO:0006412">
    <property type="term" value="P:translation"/>
    <property type="evidence" value="ECO:0007669"/>
    <property type="project" value="UniProtKB-UniRule"/>
</dbReference>
<comment type="similarity">
    <text evidence="1 5">Belongs to the universal ribosomal protein uL4 family.</text>
</comment>
<dbReference type="InterPro" id="IPR002136">
    <property type="entry name" value="Ribosomal_uL4"/>
</dbReference>
<dbReference type="PANTHER" id="PTHR10746">
    <property type="entry name" value="50S RIBOSOMAL PROTEIN L4"/>
    <property type="match status" value="1"/>
</dbReference>
<gene>
    <name evidence="5" type="primary">rplD</name>
    <name evidence="6" type="ORF">I595_2685</name>
</gene>
<dbReference type="OrthoDB" id="9803201at2"/>
<evidence type="ECO:0000256" key="4">
    <source>
        <dbReference type="ARBA" id="ARBA00035244"/>
    </source>
</evidence>